<gene>
    <name evidence="1" type="ORF">GLYMA_03G209300</name>
</gene>
<evidence type="ECO:0000313" key="2">
    <source>
        <dbReference type="EnsemblPlants" id="KRH68107"/>
    </source>
</evidence>
<dbReference type="InParanoid" id="K7KG82"/>
<reference evidence="1 2" key="1">
    <citation type="journal article" date="2010" name="Nature">
        <title>Genome sequence of the palaeopolyploid soybean.</title>
        <authorList>
            <person name="Schmutz J."/>
            <person name="Cannon S.B."/>
            <person name="Schlueter J."/>
            <person name="Ma J."/>
            <person name="Mitros T."/>
            <person name="Nelson W."/>
            <person name="Hyten D.L."/>
            <person name="Song Q."/>
            <person name="Thelen J.J."/>
            <person name="Cheng J."/>
            <person name="Xu D."/>
            <person name="Hellsten U."/>
            <person name="May G.D."/>
            <person name="Yu Y."/>
            <person name="Sakurai T."/>
            <person name="Umezawa T."/>
            <person name="Bhattacharyya M.K."/>
            <person name="Sandhu D."/>
            <person name="Valliyodan B."/>
            <person name="Lindquist E."/>
            <person name="Peto M."/>
            <person name="Grant D."/>
            <person name="Shu S."/>
            <person name="Goodstein D."/>
            <person name="Barry K."/>
            <person name="Futrell-Griggs M."/>
            <person name="Abernathy B."/>
            <person name="Du J."/>
            <person name="Tian Z."/>
            <person name="Zhu L."/>
            <person name="Gill N."/>
            <person name="Joshi T."/>
            <person name="Libault M."/>
            <person name="Sethuraman A."/>
            <person name="Zhang X.-C."/>
            <person name="Shinozaki K."/>
            <person name="Nguyen H.T."/>
            <person name="Wing R.A."/>
            <person name="Cregan P."/>
            <person name="Specht J."/>
            <person name="Grimwood J."/>
            <person name="Rokhsar D."/>
            <person name="Stacey G."/>
            <person name="Shoemaker R.C."/>
            <person name="Jackson S.A."/>
        </authorList>
    </citation>
    <scope>NUCLEOTIDE SEQUENCE [LARGE SCALE GENOMIC DNA]</scope>
    <source>
        <strain evidence="2">cv. Williams 82</strain>
        <tissue evidence="1">Callus</tissue>
    </source>
</reference>
<accession>K7KG82</accession>
<evidence type="ECO:0000313" key="3">
    <source>
        <dbReference type="Proteomes" id="UP000008827"/>
    </source>
</evidence>
<reference evidence="2" key="2">
    <citation type="submission" date="2018-02" db="UniProtKB">
        <authorList>
            <consortium name="EnsemblPlants"/>
        </authorList>
    </citation>
    <scope>IDENTIFICATION</scope>
    <source>
        <strain evidence="2">Williams 82</strain>
    </source>
</reference>
<reference evidence="1" key="3">
    <citation type="submission" date="2018-07" db="EMBL/GenBank/DDBJ databases">
        <title>WGS assembly of Glycine max.</title>
        <authorList>
            <person name="Schmutz J."/>
            <person name="Cannon S."/>
            <person name="Schlueter J."/>
            <person name="Ma J."/>
            <person name="Mitros T."/>
            <person name="Nelson W."/>
            <person name="Hyten D."/>
            <person name="Song Q."/>
            <person name="Thelen J."/>
            <person name="Cheng J."/>
            <person name="Xu D."/>
            <person name="Hellsten U."/>
            <person name="May G."/>
            <person name="Yu Y."/>
            <person name="Sakurai T."/>
            <person name="Umezawa T."/>
            <person name="Bhattacharyya M."/>
            <person name="Sandhu D."/>
            <person name="Valliyodan B."/>
            <person name="Lindquist E."/>
            <person name="Peto M."/>
            <person name="Grant D."/>
            <person name="Shu S."/>
            <person name="Goodstein D."/>
            <person name="Barry K."/>
            <person name="Futrell-Griggs M."/>
            <person name="Abernathy B."/>
            <person name="Du J."/>
            <person name="Tian Z."/>
            <person name="Zhu L."/>
            <person name="Gill N."/>
            <person name="Joshi T."/>
            <person name="Libault M."/>
            <person name="Sethuraman A."/>
            <person name="Zhang X."/>
            <person name="Shinozaki K."/>
            <person name="Nguyen H."/>
            <person name="Wing R."/>
            <person name="Cregan P."/>
            <person name="Specht J."/>
            <person name="Grimwood J."/>
            <person name="Rokhsar D."/>
            <person name="Stacey G."/>
            <person name="Shoemaker R."/>
            <person name="Jackson S."/>
        </authorList>
    </citation>
    <scope>NUCLEOTIDE SEQUENCE</scope>
    <source>
        <tissue evidence="1">Callus</tissue>
    </source>
</reference>
<dbReference type="Gramene" id="KRH68107">
    <property type="protein sequence ID" value="KRH68107"/>
    <property type="gene ID" value="GLYMA_03G209300"/>
</dbReference>
<keyword evidence="3" id="KW-1185">Reference proteome</keyword>
<organism evidence="2">
    <name type="scientific">Glycine max</name>
    <name type="common">Soybean</name>
    <name type="synonym">Glycine hispida</name>
    <dbReference type="NCBI Taxonomy" id="3847"/>
    <lineage>
        <taxon>Eukaryota</taxon>
        <taxon>Viridiplantae</taxon>
        <taxon>Streptophyta</taxon>
        <taxon>Embryophyta</taxon>
        <taxon>Tracheophyta</taxon>
        <taxon>Spermatophyta</taxon>
        <taxon>Magnoliopsida</taxon>
        <taxon>eudicotyledons</taxon>
        <taxon>Gunneridae</taxon>
        <taxon>Pentapetalae</taxon>
        <taxon>rosids</taxon>
        <taxon>fabids</taxon>
        <taxon>Fabales</taxon>
        <taxon>Fabaceae</taxon>
        <taxon>Papilionoideae</taxon>
        <taxon>50 kb inversion clade</taxon>
        <taxon>NPAAA clade</taxon>
        <taxon>indigoferoid/millettioid clade</taxon>
        <taxon>Phaseoleae</taxon>
        <taxon>Glycine</taxon>
        <taxon>Glycine subgen. Soja</taxon>
    </lineage>
</organism>
<dbReference type="EnsemblPlants" id="KRH68107">
    <property type="protein sequence ID" value="KRH68107"/>
    <property type="gene ID" value="GLYMA_03G209300"/>
</dbReference>
<dbReference type="EMBL" id="CM000836">
    <property type="protein sequence ID" value="KRH68107.1"/>
    <property type="molecule type" value="Genomic_DNA"/>
</dbReference>
<dbReference type="PaxDb" id="3847-GLYMA03G36760.1"/>
<protein>
    <submittedName>
        <fullName evidence="1 2">Uncharacterized protein</fullName>
    </submittedName>
</protein>
<sequence length="61" mass="6951">MKGESLRLAFWHILHRNNNPCKNTRCAQTLSLLMPIILSSPATPLHSIFLKKHNKGPQFLS</sequence>
<dbReference type="AlphaFoldDB" id="K7KG82"/>
<name>K7KG82_SOYBN</name>
<evidence type="ECO:0000313" key="1">
    <source>
        <dbReference type="EMBL" id="KRH68107.1"/>
    </source>
</evidence>
<dbReference type="HOGENOM" id="CLU_2927259_0_0_1"/>
<proteinExistence type="predicted"/>
<dbReference type="Proteomes" id="UP000008827">
    <property type="component" value="Chromosome 3"/>
</dbReference>